<dbReference type="InterPro" id="IPR016181">
    <property type="entry name" value="Acyl_CoA_acyltransferase"/>
</dbReference>
<name>A0ABW5QAP8_9BACI</name>
<dbReference type="PROSITE" id="PS51186">
    <property type="entry name" value="GNAT"/>
    <property type="match status" value="1"/>
</dbReference>
<evidence type="ECO:0000256" key="1">
    <source>
        <dbReference type="ARBA" id="ARBA00023251"/>
    </source>
</evidence>
<sequence length="191" mass="22612">MSWKGEDSTFFQNGDLEVRPLNQMDIPSLAKWLSDHRVLEYYEDRDQSFDAEQVRENFFIKDSDTVRCMVLFKGKRIGYIQFYEAENEFIEEHGYMGQKVYGIDQFIGEPTYWNKGIGSLLVSSMVSFLIYKKGADVVVMDPQVRNTRALRCYEKCGFDKVKVLPEHELHEGVYQDCWLMEYKSLELNEYR</sequence>
<dbReference type="Proteomes" id="UP001597452">
    <property type="component" value="Unassembled WGS sequence"/>
</dbReference>
<keyword evidence="4" id="KW-1185">Reference proteome</keyword>
<dbReference type="EC" id="2.3.1.-" evidence="3"/>
<comment type="caution">
    <text evidence="3">The sequence shown here is derived from an EMBL/GenBank/DDBJ whole genome shotgun (WGS) entry which is preliminary data.</text>
</comment>
<protein>
    <submittedName>
        <fullName evidence="3">GNAT family N-acetyltransferase</fullName>
        <ecNumber evidence="3">2.3.1.-</ecNumber>
    </submittedName>
</protein>
<reference evidence="4" key="1">
    <citation type="journal article" date="2019" name="Int. J. Syst. Evol. Microbiol.">
        <title>The Global Catalogue of Microorganisms (GCM) 10K type strain sequencing project: providing services to taxonomists for standard genome sequencing and annotation.</title>
        <authorList>
            <consortium name="The Broad Institute Genomics Platform"/>
            <consortium name="The Broad Institute Genome Sequencing Center for Infectious Disease"/>
            <person name="Wu L."/>
            <person name="Ma J."/>
        </authorList>
    </citation>
    <scope>NUCLEOTIDE SEQUENCE [LARGE SCALE GENOMIC DNA]</scope>
    <source>
        <strain evidence="4">TISTR 1571</strain>
    </source>
</reference>
<keyword evidence="3" id="KW-0012">Acyltransferase</keyword>
<dbReference type="GO" id="GO:0016746">
    <property type="term" value="F:acyltransferase activity"/>
    <property type="evidence" value="ECO:0007669"/>
    <property type="project" value="UniProtKB-KW"/>
</dbReference>
<evidence type="ECO:0000313" key="3">
    <source>
        <dbReference type="EMBL" id="MFD2638992.1"/>
    </source>
</evidence>
<dbReference type="EMBL" id="JBHUMZ010000021">
    <property type="protein sequence ID" value="MFD2638992.1"/>
    <property type="molecule type" value="Genomic_DNA"/>
</dbReference>
<accession>A0ABW5QAP8</accession>
<evidence type="ECO:0000313" key="4">
    <source>
        <dbReference type="Proteomes" id="UP001597452"/>
    </source>
</evidence>
<dbReference type="Gene3D" id="3.40.630.30">
    <property type="match status" value="1"/>
</dbReference>
<organism evidence="3 4">
    <name type="scientific">Piscibacillus salipiscarius</name>
    <dbReference type="NCBI Taxonomy" id="299480"/>
    <lineage>
        <taxon>Bacteria</taxon>
        <taxon>Bacillati</taxon>
        <taxon>Bacillota</taxon>
        <taxon>Bacilli</taxon>
        <taxon>Bacillales</taxon>
        <taxon>Bacillaceae</taxon>
        <taxon>Piscibacillus</taxon>
    </lineage>
</organism>
<keyword evidence="1" id="KW-0046">Antibiotic resistance</keyword>
<proteinExistence type="predicted"/>
<gene>
    <name evidence="3" type="ORF">ACFSW4_08970</name>
</gene>
<dbReference type="SUPFAM" id="SSF55729">
    <property type="entry name" value="Acyl-CoA N-acyltransferases (Nat)"/>
    <property type="match status" value="1"/>
</dbReference>
<dbReference type="InterPro" id="IPR000182">
    <property type="entry name" value="GNAT_dom"/>
</dbReference>
<evidence type="ECO:0000259" key="2">
    <source>
        <dbReference type="PROSITE" id="PS51186"/>
    </source>
</evidence>
<keyword evidence="3" id="KW-0808">Transferase</keyword>
<dbReference type="PANTHER" id="PTHR31438:SF1">
    <property type="entry name" value="LYSINE N-ACYLTRANSFERASE C17G9.06C-RELATED"/>
    <property type="match status" value="1"/>
</dbReference>
<dbReference type="PANTHER" id="PTHR31438">
    <property type="entry name" value="LYSINE N-ACYLTRANSFERASE C17G9.06C-RELATED"/>
    <property type="match status" value="1"/>
</dbReference>
<feature type="domain" description="N-acetyltransferase" evidence="2">
    <location>
        <begin position="16"/>
        <end position="186"/>
    </location>
</feature>
<dbReference type="RefSeq" id="WP_279401277.1">
    <property type="nucleotide sequence ID" value="NZ_JBHUMZ010000021.1"/>
</dbReference>
<dbReference type="Pfam" id="PF13523">
    <property type="entry name" value="Acetyltransf_8"/>
    <property type="match status" value="1"/>
</dbReference>